<protein>
    <recommendedName>
        <fullName evidence="9">Alkaline ceramidase</fullName>
        <ecNumber evidence="9">3.5.1.-</ecNumber>
    </recommendedName>
</protein>
<feature type="transmembrane region" description="Helical" evidence="9">
    <location>
        <begin position="215"/>
        <end position="236"/>
    </location>
</feature>
<evidence type="ECO:0000256" key="5">
    <source>
        <dbReference type="ARBA" id="ARBA00022989"/>
    </source>
</evidence>
<feature type="transmembrane region" description="Helical" evidence="9">
    <location>
        <begin position="176"/>
        <end position="195"/>
    </location>
</feature>
<dbReference type="Proteomes" id="UP001107558">
    <property type="component" value="Chromosome 4"/>
</dbReference>
<dbReference type="GO" id="GO:0046514">
    <property type="term" value="P:ceramide catabolic process"/>
    <property type="evidence" value="ECO:0007669"/>
    <property type="project" value="TreeGrafter"/>
</dbReference>
<dbReference type="OrthoDB" id="187171at2759"/>
<organism evidence="10 11">
    <name type="scientific">Polypedilum vanderplanki</name>
    <name type="common">Sleeping chironomid midge</name>
    <dbReference type="NCBI Taxonomy" id="319348"/>
    <lineage>
        <taxon>Eukaryota</taxon>
        <taxon>Metazoa</taxon>
        <taxon>Ecdysozoa</taxon>
        <taxon>Arthropoda</taxon>
        <taxon>Hexapoda</taxon>
        <taxon>Insecta</taxon>
        <taxon>Pterygota</taxon>
        <taxon>Neoptera</taxon>
        <taxon>Endopterygota</taxon>
        <taxon>Diptera</taxon>
        <taxon>Nematocera</taxon>
        <taxon>Chironomoidea</taxon>
        <taxon>Chironomidae</taxon>
        <taxon>Chironominae</taxon>
        <taxon>Polypedilum</taxon>
        <taxon>Polypedilum</taxon>
    </lineage>
</organism>
<proteinExistence type="inferred from homology"/>
<feature type="transmembrane region" description="Helical" evidence="9">
    <location>
        <begin position="125"/>
        <end position="142"/>
    </location>
</feature>
<comment type="subcellular location">
    <subcellularLocation>
        <location evidence="1">Membrane</location>
        <topology evidence="1">Multi-pass membrane protein</topology>
    </subcellularLocation>
</comment>
<dbReference type="GO" id="GO:0046872">
    <property type="term" value="F:metal ion binding"/>
    <property type="evidence" value="ECO:0007669"/>
    <property type="project" value="UniProtKB-KW"/>
</dbReference>
<keyword evidence="11" id="KW-1185">Reference proteome</keyword>
<sequence>MFIDKEAIYKSLEWHSSPVDWCEPNYQILSYVAEFYNTFSCLIMVFVPPIAIYLFRNYAKAVNCGIQAIMFMLIVVGVTSMYFHGTLSLMGQLLDELSILWVYALGVCLYCPSKYIPKSMCRKKFSVVITAIALMFTVLSVWKPFVNAFAQMSLTIPIIYYVSTEIKNLKRNEKEVYKIGVKTLVMGITAVILWFNDRLFCEFYKSYGIIYLHAIWHILSFTASYYASCLTAYFFVKLEKPSITCEIAYWPNNCNFKMFCIPYVEIISDKKVKKKKN</sequence>
<dbReference type="GO" id="GO:0016811">
    <property type="term" value="F:hydrolase activity, acting on carbon-nitrogen (but not peptide) bonds, in linear amides"/>
    <property type="evidence" value="ECO:0007669"/>
    <property type="project" value="InterPro"/>
</dbReference>
<dbReference type="GO" id="GO:0016020">
    <property type="term" value="C:membrane"/>
    <property type="evidence" value="ECO:0007669"/>
    <property type="project" value="UniProtKB-SubCell"/>
</dbReference>
<keyword evidence="3 9" id="KW-0812">Transmembrane</keyword>
<comment type="function">
    <text evidence="9">Hydrolyzes the sphingolipid ceramide into sphingosine and free fatty acid.</text>
</comment>
<dbReference type="InterPro" id="IPR008901">
    <property type="entry name" value="ACER"/>
</dbReference>
<keyword evidence="6 9" id="KW-0472">Membrane</keyword>
<reference evidence="10" key="1">
    <citation type="submission" date="2021-03" db="EMBL/GenBank/DDBJ databases">
        <title>Chromosome level genome of the anhydrobiotic midge Polypedilum vanderplanki.</title>
        <authorList>
            <person name="Yoshida Y."/>
            <person name="Kikawada T."/>
            <person name="Gusev O."/>
        </authorList>
    </citation>
    <scope>NUCLEOTIDE SEQUENCE</scope>
    <source>
        <strain evidence="10">NIAS01</strain>
        <tissue evidence="10">Whole body or cell culture</tissue>
    </source>
</reference>
<feature type="transmembrane region" description="Helical" evidence="9">
    <location>
        <begin position="97"/>
        <end position="113"/>
    </location>
</feature>
<feature type="binding site" evidence="7">
    <location>
        <position position="21"/>
    </location>
    <ligand>
        <name>Ca(2+)</name>
        <dbReference type="ChEBI" id="CHEBI:29108"/>
    </ligand>
</feature>
<keyword evidence="8" id="KW-0862">Zinc</keyword>
<evidence type="ECO:0000256" key="7">
    <source>
        <dbReference type="PIRSR" id="PIRSR608901-1"/>
    </source>
</evidence>
<evidence type="ECO:0000313" key="11">
    <source>
        <dbReference type="Proteomes" id="UP001107558"/>
    </source>
</evidence>
<gene>
    <name evidence="10" type="ORF">PVAND_016101</name>
</gene>
<keyword evidence="4 9" id="KW-0378">Hydrolase</keyword>
<evidence type="ECO:0000256" key="8">
    <source>
        <dbReference type="PIRSR" id="PIRSR608901-2"/>
    </source>
</evidence>
<evidence type="ECO:0000256" key="6">
    <source>
        <dbReference type="ARBA" id="ARBA00023136"/>
    </source>
</evidence>
<comment type="caution">
    <text evidence="10">The sequence shown here is derived from an EMBL/GenBank/DDBJ whole genome shotgun (WGS) entry which is preliminary data.</text>
</comment>
<keyword evidence="9" id="KW-0443">Lipid metabolism</keyword>
<keyword evidence="5 9" id="KW-1133">Transmembrane helix</keyword>
<name>A0A9J6BEG1_POLVA</name>
<comment type="cofactor">
    <cofactor evidence="8">
        <name>Zn(2+)</name>
        <dbReference type="ChEBI" id="CHEBI:29105"/>
    </cofactor>
</comment>
<evidence type="ECO:0000256" key="2">
    <source>
        <dbReference type="ARBA" id="ARBA00009780"/>
    </source>
</evidence>
<feature type="transmembrane region" description="Helical" evidence="9">
    <location>
        <begin position="148"/>
        <end position="164"/>
    </location>
</feature>
<evidence type="ECO:0000256" key="4">
    <source>
        <dbReference type="ARBA" id="ARBA00022801"/>
    </source>
</evidence>
<feature type="binding site" evidence="7">
    <location>
        <position position="20"/>
    </location>
    <ligand>
        <name>Ca(2+)</name>
        <dbReference type="ChEBI" id="CHEBI:29108"/>
    </ligand>
</feature>
<feature type="binding site" evidence="8">
    <location>
        <position position="84"/>
    </location>
    <ligand>
        <name>Zn(2+)</name>
        <dbReference type="ChEBI" id="CHEBI:29105"/>
        <note>catalytic</note>
    </ligand>
</feature>
<dbReference type="Pfam" id="PF05875">
    <property type="entry name" value="Ceramidase"/>
    <property type="match status" value="1"/>
</dbReference>
<dbReference type="EC" id="3.5.1.-" evidence="9"/>
<keyword evidence="7" id="KW-0106">Calcium</keyword>
<evidence type="ECO:0000313" key="10">
    <source>
        <dbReference type="EMBL" id="KAG5668149.1"/>
    </source>
</evidence>
<dbReference type="PANTHER" id="PTHR46139">
    <property type="entry name" value="ALKALINE CERAMIDASE"/>
    <property type="match status" value="1"/>
</dbReference>
<feature type="binding site" evidence="8">
    <location>
        <position position="217"/>
    </location>
    <ligand>
        <name>Zn(2+)</name>
        <dbReference type="ChEBI" id="CHEBI:29105"/>
        <note>catalytic</note>
    </ligand>
</feature>
<evidence type="ECO:0000256" key="3">
    <source>
        <dbReference type="ARBA" id="ARBA00022692"/>
    </source>
</evidence>
<feature type="binding site" evidence="7">
    <location>
        <position position="23"/>
    </location>
    <ligand>
        <name>Ca(2+)</name>
        <dbReference type="ChEBI" id="CHEBI:29108"/>
    </ligand>
</feature>
<evidence type="ECO:0000256" key="1">
    <source>
        <dbReference type="ARBA" id="ARBA00004141"/>
    </source>
</evidence>
<feature type="binding site" evidence="8">
    <location>
        <position position="213"/>
    </location>
    <ligand>
        <name>Zn(2+)</name>
        <dbReference type="ChEBI" id="CHEBI:29105"/>
        <note>catalytic</note>
    </ligand>
</feature>
<feature type="transmembrane region" description="Helical" evidence="9">
    <location>
        <begin position="35"/>
        <end position="55"/>
    </location>
</feature>
<feature type="transmembrane region" description="Helical" evidence="9">
    <location>
        <begin position="62"/>
        <end position="85"/>
    </location>
</feature>
<dbReference type="EMBL" id="JADBJN010000004">
    <property type="protein sequence ID" value="KAG5668149.1"/>
    <property type="molecule type" value="Genomic_DNA"/>
</dbReference>
<dbReference type="AlphaFoldDB" id="A0A9J6BEG1"/>
<evidence type="ECO:0000256" key="9">
    <source>
        <dbReference type="RuleBase" id="RU364079"/>
    </source>
</evidence>
<feature type="binding site" evidence="7">
    <location>
        <position position="25"/>
    </location>
    <ligand>
        <name>Ca(2+)</name>
        <dbReference type="ChEBI" id="CHEBI:29108"/>
    </ligand>
</feature>
<dbReference type="PANTHER" id="PTHR46139:SF3">
    <property type="entry name" value="ALKALINE CERAMIDASE"/>
    <property type="match status" value="1"/>
</dbReference>
<comment type="similarity">
    <text evidence="2 9">Belongs to the alkaline ceramidase family.</text>
</comment>
<keyword evidence="7" id="KW-0479">Metal-binding</keyword>
<feature type="binding site" evidence="7">
    <location>
        <position position="34"/>
    </location>
    <ligand>
        <name>Ca(2+)</name>
        <dbReference type="ChEBI" id="CHEBI:29108"/>
    </ligand>
</feature>
<accession>A0A9J6BEG1</accession>